<name>A0ABW4CHJ0_9LACO</name>
<protein>
    <submittedName>
        <fullName evidence="2">Helix-turn-helix domain-containing protein</fullName>
    </submittedName>
</protein>
<organism evidence="2 3">
    <name type="scientific">Lacticaseibacillus mingshuiensis</name>
    <dbReference type="NCBI Taxonomy" id="2799574"/>
    <lineage>
        <taxon>Bacteria</taxon>
        <taxon>Bacillati</taxon>
        <taxon>Bacillota</taxon>
        <taxon>Bacilli</taxon>
        <taxon>Lactobacillales</taxon>
        <taxon>Lactobacillaceae</taxon>
        <taxon>Lacticaseibacillus</taxon>
    </lineage>
</organism>
<proteinExistence type="predicted"/>
<feature type="domain" description="Mga helix-turn-helix" evidence="1">
    <location>
        <begin position="85"/>
        <end position="161"/>
    </location>
</feature>
<dbReference type="InterPro" id="IPR007737">
    <property type="entry name" value="Mga_HTH"/>
</dbReference>
<dbReference type="RefSeq" id="WP_203626940.1">
    <property type="nucleotide sequence ID" value="NZ_BOLQ01000009.1"/>
</dbReference>
<keyword evidence="3" id="KW-1185">Reference proteome</keyword>
<evidence type="ECO:0000313" key="3">
    <source>
        <dbReference type="Proteomes" id="UP001597196"/>
    </source>
</evidence>
<dbReference type="EMBL" id="JBHTOC010000005">
    <property type="protein sequence ID" value="MFD1429443.1"/>
    <property type="molecule type" value="Genomic_DNA"/>
</dbReference>
<reference evidence="3" key="1">
    <citation type="journal article" date="2019" name="Int. J. Syst. Evol. Microbiol.">
        <title>The Global Catalogue of Microorganisms (GCM) 10K type strain sequencing project: providing services to taxonomists for standard genome sequencing and annotation.</title>
        <authorList>
            <consortium name="The Broad Institute Genomics Platform"/>
            <consortium name="The Broad Institute Genome Sequencing Center for Infectious Disease"/>
            <person name="Wu L."/>
            <person name="Ma J."/>
        </authorList>
    </citation>
    <scope>NUCLEOTIDE SEQUENCE [LARGE SCALE GENOMIC DNA]</scope>
    <source>
        <strain evidence="3">CCM 8980</strain>
    </source>
</reference>
<evidence type="ECO:0000259" key="1">
    <source>
        <dbReference type="Pfam" id="PF05043"/>
    </source>
</evidence>
<dbReference type="Proteomes" id="UP001597196">
    <property type="component" value="Unassembled WGS sequence"/>
</dbReference>
<sequence>MFESYFFDKRAMINYRVFRVMKALEDTNFTVNRLSAETQLSYSQAYNAYQDILNGLARLSGQPADATAEFSTLSAGVTVDRYRFQLLQDSMAFQFYDYAFRTQTPNVHDFCKSRDYSISTLRRRIDPFKTYLQSLGLSLNASTWAVEGDELQIRLAMLTFFQLAYRGAGWPFASQNLQVVQGLYQSISEDASQQWFPAPRTATKQILLTLAICWMRMQFGHVLPPNAKLTKLFADKDAQPLPVVFTSERFPELNAVALTTECAAYYFLRLHFLTIEDTPDALDTWLIDQFDEKTDPVGAFVAGLINTLQTHERASRPDAPARDHTVLRANLLRCAFTFLVLQGGFSKRLDFYPEQMTGNARGQLRTLVDQYFTMLRLDEPAGVFITYQADMVSLLCDIVAADFPGLNADHQLTVTVLIEPGTFATRDLMSFLERIHFVTIKLPDAAQPPDVVITTLTSDIVVKHFYTPARLKNTQVIGWHNEAGDNDFFSLYSALCDAHDQQLKLLSE</sequence>
<evidence type="ECO:0000313" key="2">
    <source>
        <dbReference type="EMBL" id="MFD1429443.1"/>
    </source>
</evidence>
<gene>
    <name evidence="2" type="ORF">ACFQ4P_04155</name>
</gene>
<accession>A0ABW4CHJ0</accession>
<dbReference type="Pfam" id="PF05043">
    <property type="entry name" value="Mga"/>
    <property type="match status" value="1"/>
</dbReference>
<comment type="caution">
    <text evidence="2">The sequence shown here is derived from an EMBL/GenBank/DDBJ whole genome shotgun (WGS) entry which is preliminary data.</text>
</comment>